<keyword evidence="1" id="KW-0812">Transmembrane</keyword>
<reference evidence="3 4" key="1">
    <citation type="journal article" date="2014" name="Antonie Van Leeuwenhoek">
        <title>Hyphomonas beringensis sp. nov. and Hyphomonas chukchiensis sp. nov., isolated from surface seawater of the Bering Sea and Chukchi Sea.</title>
        <authorList>
            <person name="Li C."/>
            <person name="Lai Q."/>
            <person name="Li G."/>
            <person name="Dong C."/>
            <person name="Wang J."/>
            <person name="Liao Y."/>
            <person name="Shao Z."/>
        </authorList>
    </citation>
    <scope>NUCLEOTIDE SEQUENCE [LARGE SCALE GENOMIC DNA]</scope>
    <source>
        <strain evidence="3 4">MHS-2</strain>
    </source>
</reference>
<dbReference type="STRING" id="1280950.HJO_13036"/>
<dbReference type="eggNOG" id="COG3239">
    <property type="taxonomic scope" value="Bacteria"/>
</dbReference>
<dbReference type="PATRIC" id="fig|1280950.3.peg.2614"/>
<feature type="transmembrane region" description="Helical" evidence="1">
    <location>
        <begin position="168"/>
        <end position="196"/>
    </location>
</feature>
<comment type="caution">
    <text evidence="3">The sequence shown here is derived from an EMBL/GenBank/DDBJ whole genome shotgun (WGS) entry which is preliminary data.</text>
</comment>
<proteinExistence type="predicted"/>
<evidence type="ECO:0000259" key="2">
    <source>
        <dbReference type="Pfam" id="PF00487"/>
    </source>
</evidence>
<keyword evidence="1" id="KW-1133">Transmembrane helix</keyword>
<dbReference type="AlphaFoldDB" id="A0A059FJI9"/>
<dbReference type="CDD" id="cd03510">
    <property type="entry name" value="Rhizobitoxine-FADS-like"/>
    <property type="match status" value="1"/>
</dbReference>
<evidence type="ECO:0000313" key="3">
    <source>
        <dbReference type="EMBL" id="KCZ90777.1"/>
    </source>
</evidence>
<dbReference type="RefSeq" id="WP_035617780.1">
    <property type="nucleotide sequence ID" value="NZ_ARYK01000006.1"/>
</dbReference>
<dbReference type="GO" id="GO:0046513">
    <property type="term" value="P:ceramide biosynthetic process"/>
    <property type="evidence" value="ECO:0007669"/>
    <property type="project" value="TreeGrafter"/>
</dbReference>
<protein>
    <submittedName>
        <fullName evidence="3">Fatty acid desaturase family protein</fullName>
    </submittedName>
</protein>
<dbReference type="Pfam" id="PF00487">
    <property type="entry name" value="FA_desaturase"/>
    <property type="match status" value="1"/>
</dbReference>
<feature type="transmembrane region" description="Helical" evidence="1">
    <location>
        <begin position="35"/>
        <end position="61"/>
    </location>
</feature>
<name>A0A059FJI9_9PROT</name>
<dbReference type="OrthoDB" id="9792534at2"/>
<dbReference type="GO" id="GO:0016020">
    <property type="term" value="C:membrane"/>
    <property type="evidence" value="ECO:0007669"/>
    <property type="project" value="GOC"/>
</dbReference>
<accession>A0A059FJI9</accession>
<sequence length="305" mass="34749">MSEPVRLSDALSKDELRELSTPSDLKAAVSLTINWALIVAAFAVPIIWTNPLTILAAIVFLGGRQLGLGILNHDCAHYAFFKNKAVNDFVGHWLCGAPMNISVHAYRAYHLKHHKYAGTLQDPDRGFVKNYPVTRDSLKRKLMRDLTGRTGYRDTLMKLKKFKLQKHYPWLVFHVGLLSVLTAVGAPWAYLMWWAAEIFIYPVLTRVRQIGEHGVARNRDSLDPRDNTSTTLASWWERLLIAPNDVNFHLEHHHFAAVPGYNLPKLHRLLASRGYYRDHDCISHGYLDVLRRAVRHDETETAAAA</sequence>
<organism evidence="3 4">
    <name type="scientific">Hyphomonas johnsonii MHS-2</name>
    <dbReference type="NCBI Taxonomy" id="1280950"/>
    <lineage>
        <taxon>Bacteria</taxon>
        <taxon>Pseudomonadati</taxon>
        <taxon>Pseudomonadota</taxon>
        <taxon>Alphaproteobacteria</taxon>
        <taxon>Hyphomonadales</taxon>
        <taxon>Hyphomonadaceae</taxon>
        <taxon>Hyphomonas</taxon>
    </lineage>
</organism>
<evidence type="ECO:0000256" key="1">
    <source>
        <dbReference type="SAM" id="Phobius"/>
    </source>
</evidence>
<dbReference type="PANTHER" id="PTHR12879">
    <property type="entry name" value="SPHINGOLIPID DELTA 4 DESATURASE/C-4 HYDROXYLASE PROTEIN DES2"/>
    <property type="match status" value="1"/>
</dbReference>
<keyword evidence="4" id="KW-1185">Reference proteome</keyword>
<evidence type="ECO:0000313" key="4">
    <source>
        <dbReference type="Proteomes" id="UP000025171"/>
    </source>
</evidence>
<dbReference type="InterPro" id="IPR005804">
    <property type="entry name" value="FA_desaturase_dom"/>
</dbReference>
<keyword evidence="1" id="KW-0472">Membrane</keyword>
<gene>
    <name evidence="3" type="ORF">HJO_13036</name>
</gene>
<dbReference type="PANTHER" id="PTHR12879:SF8">
    <property type="entry name" value="SPHINGOLIPID DELTA(4)-DESATURASE DES1"/>
    <property type="match status" value="1"/>
</dbReference>
<dbReference type="EMBL" id="ARYK01000006">
    <property type="protein sequence ID" value="KCZ90777.1"/>
    <property type="molecule type" value="Genomic_DNA"/>
</dbReference>
<dbReference type="Proteomes" id="UP000025171">
    <property type="component" value="Unassembled WGS sequence"/>
</dbReference>
<dbReference type="GO" id="GO:0042284">
    <property type="term" value="F:sphingolipid delta-4 desaturase activity"/>
    <property type="evidence" value="ECO:0007669"/>
    <property type="project" value="TreeGrafter"/>
</dbReference>
<feature type="domain" description="Fatty acid desaturase" evidence="2">
    <location>
        <begin position="53"/>
        <end position="273"/>
    </location>
</feature>